<accession>A0A0N5BCH2</accession>
<evidence type="ECO:0000313" key="1">
    <source>
        <dbReference type="Proteomes" id="UP000046392"/>
    </source>
</evidence>
<evidence type="ECO:0000313" key="2">
    <source>
        <dbReference type="WBParaSite" id="SPAL_0000371900.1"/>
    </source>
</evidence>
<organism evidence="1 2">
    <name type="scientific">Strongyloides papillosus</name>
    <name type="common">Intestinal threadworm</name>
    <dbReference type="NCBI Taxonomy" id="174720"/>
    <lineage>
        <taxon>Eukaryota</taxon>
        <taxon>Metazoa</taxon>
        <taxon>Ecdysozoa</taxon>
        <taxon>Nematoda</taxon>
        <taxon>Chromadorea</taxon>
        <taxon>Rhabditida</taxon>
        <taxon>Tylenchina</taxon>
        <taxon>Panagrolaimomorpha</taxon>
        <taxon>Strongyloidoidea</taxon>
        <taxon>Strongyloididae</taxon>
        <taxon>Strongyloides</taxon>
    </lineage>
</organism>
<sequence>MQGDEIMDIFAYPFRHSKRYDKKALKNEQKYSKTLILLIREFSKSGHPSKRWAKFKDPNTTAFVFNGKLDLKKSLKQKDVLPLCSKVNCIIINTRRKLQNEVIVTTTTQATTTTKKKSVFDKIKVRFKEHF</sequence>
<reference evidence="2" key="1">
    <citation type="submission" date="2017-02" db="UniProtKB">
        <authorList>
            <consortium name="WormBaseParasite"/>
        </authorList>
    </citation>
    <scope>IDENTIFICATION</scope>
</reference>
<protein>
    <submittedName>
        <fullName evidence="2">COesterase domain-containing protein</fullName>
    </submittedName>
</protein>
<dbReference type="Proteomes" id="UP000046392">
    <property type="component" value="Unplaced"/>
</dbReference>
<name>A0A0N5BCH2_STREA</name>
<dbReference type="WBParaSite" id="SPAL_0000371900.1">
    <property type="protein sequence ID" value="SPAL_0000371900.1"/>
    <property type="gene ID" value="SPAL_0000371900"/>
</dbReference>
<keyword evidence="1" id="KW-1185">Reference proteome</keyword>
<proteinExistence type="predicted"/>
<dbReference type="AlphaFoldDB" id="A0A0N5BCH2"/>